<name>A0A4Y2E6Y0_ARAVE</name>
<comment type="caution">
    <text evidence="2">The sequence shown here is derived from an EMBL/GenBank/DDBJ whole genome shotgun (WGS) entry which is preliminary data.</text>
</comment>
<dbReference type="AlphaFoldDB" id="A0A4Y2E6Y0"/>
<keyword evidence="3" id="KW-1185">Reference proteome</keyword>
<feature type="compositionally biased region" description="Polar residues" evidence="1">
    <location>
        <begin position="113"/>
        <end position="125"/>
    </location>
</feature>
<reference evidence="2 3" key="1">
    <citation type="journal article" date="2019" name="Sci. Rep.">
        <title>Orb-weaving spider Araneus ventricosus genome elucidates the spidroin gene catalogue.</title>
        <authorList>
            <person name="Kono N."/>
            <person name="Nakamura H."/>
            <person name="Ohtoshi R."/>
            <person name="Moran D.A.P."/>
            <person name="Shinohara A."/>
            <person name="Yoshida Y."/>
            <person name="Fujiwara M."/>
            <person name="Mori M."/>
            <person name="Tomita M."/>
            <person name="Arakawa K."/>
        </authorList>
    </citation>
    <scope>NUCLEOTIDE SEQUENCE [LARGE SCALE GENOMIC DNA]</scope>
</reference>
<sequence length="133" mass="15416">MVFETASVGRNDSHSEQRLYLKSIVISTSPREHPLISNKNLEQCKYESYTLLKKLNRSVRLLNNASLSYTTGRTGPNYFQNRSEDPELEKRCYDRNPIKGDRRSKINFFFSTPPQLKSSFSQEQDPPQLVRVG</sequence>
<accession>A0A4Y2E6Y0</accession>
<evidence type="ECO:0000256" key="1">
    <source>
        <dbReference type="SAM" id="MobiDB-lite"/>
    </source>
</evidence>
<dbReference type="EMBL" id="BGPR01000528">
    <property type="protein sequence ID" value="GBM24903.1"/>
    <property type="molecule type" value="Genomic_DNA"/>
</dbReference>
<feature type="region of interest" description="Disordered" evidence="1">
    <location>
        <begin position="113"/>
        <end position="133"/>
    </location>
</feature>
<evidence type="ECO:0000313" key="2">
    <source>
        <dbReference type="EMBL" id="GBM24903.1"/>
    </source>
</evidence>
<evidence type="ECO:0000313" key="3">
    <source>
        <dbReference type="Proteomes" id="UP000499080"/>
    </source>
</evidence>
<organism evidence="2 3">
    <name type="scientific">Araneus ventricosus</name>
    <name type="common">Orbweaver spider</name>
    <name type="synonym">Epeira ventricosa</name>
    <dbReference type="NCBI Taxonomy" id="182803"/>
    <lineage>
        <taxon>Eukaryota</taxon>
        <taxon>Metazoa</taxon>
        <taxon>Ecdysozoa</taxon>
        <taxon>Arthropoda</taxon>
        <taxon>Chelicerata</taxon>
        <taxon>Arachnida</taxon>
        <taxon>Araneae</taxon>
        <taxon>Araneomorphae</taxon>
        <taxon>Entelegynae</taxon>
        <taxon>Araneoidea</taxon>
        <taxon>Araneidae</taxon>
        <taxon>Araneus</taxon>
    </lineage>
</organism>
<proteinExistence type="predicted"/>
<protein>
    <submittedName>
        <fullName evidence="2">Uncharacterized protein</fullName>
    </submittedName>
</protein>
<dbReference type="Proteomes" id="UP000499080">
    <property type="component" value="Unassembled WGS sequence"/>
</dbReference>
<gene>
    <name evidence="2" type="ORF">AVEN_23439_1</name>
</gene>